<dbReference type="InterPro" id="IPR000086">
    <property type="entry name" value="NUDIX_hydrolase_dom"/>
</dbReference>
<evidence type="ECO:0000256" key="6">
    <source>
        <dbReference type="ARBA" id="ARBA00022842"/>
    </source>
</evidence>
<sequence>MKPSEVILVNESDEAIGTMEKMAAHYKGLLHRAFSVFIINDAGEMLLQQRALDKYHSAGLWTNACCSHPFPGEATLEAGHRRLQEEMGFDCDLHEIFSFTYRTEFDNGLTEHEFDHVLLGTYNGIIYPNAAEVNDYRYLSANHILELMEKEPGTFTSWFHYALPIVLQHLDLRVNTTGV</sequence>
<dbReference type="NCBIfam" id="NF002995">
    <property type="entry name" value="PRK03759.1"/>
    <property type="match status" value="1"/>
</dbReference>
<keyword evidence="7" id="KW-0464">Manganese</keyword>
<dbReference type="EC" id="5.3.3.2" evidence="3 10"/>
<evidence type="ECO:0000256" key="10">
    <source>
        <dbReference type="NCBIfam" id="TIGR02150"/>
    </source>
</evidence>
<dbReference type="RefSeq" id="WP_106530337.1">
    <property type="nucleotide sequence ID" value="NZ_PYAW01000005.1"/>
</dbReference>
<evidence type="ECO:0000256" key="3">
    <source>
        <dbReference type="ARBA" id="ARBA00012057"/>
    </source>
</evidence>
<keyword evidence="9 13" id="KW-0413">Isomerase</keyword>
<accession>A0A2P8HFA1</accession>
<keyword evidence="4" id="KW-0963">Cytoplasm</keyword>
<feature type="active site" evidence="11">
    <location>
        <position position="113"/>
    </location>
</feature>
<proteinExistence type="inferred from homology"/>
<evidence type="ECO:0000313" key="13">
    <source>
        <dbReference type="EMBL" id="PSL44912.1"/>
    </source>
</evidence>
<dbReference type="PIRSF" id="PIRSF018427">
    <property type="entry name" value="Isopntndiph_ism"/>
    <property type="match status" value="1"/>
</dbReference>
<evidence type="ECO:0000256" key="9">
    <source>
        <dbReference type="ARBA" id="ARBA00023235"/>
    </source>
</evidence>
<dbReference type="OrthoDB" id="9809458at2"/>
<keyword evidence="6" id="KW-0460">Magnesium</keyword>
<dbReference type="SUPFAM" id="SSF55811">
    <property type="entry name" value="Nudix"/>
    <property type="match status" value="1"/>
</dbReference>
<dbReference type="GO" id="GO:0050992">
    <property type="term" value="P:dimethylallyl diphosphate biosynthetic process"/>
    <property type="evidence" value="ECO:0007669"/>
    <property type="project" value="UniProtKB-UniPathway"/>
</dbReference>
<dbReference type="Gene3D" id="3.90.79.10">
    <property type="entry name" value="Nucleoside Triphosphate Pyrophosphohydrolase"/>
    <property type="match status" value="1"/>
</dbReference>
<comment type="caution">
    <text evidence="13">The sequence shown here is derived from an EMBL/GenBank/DDBJ whole genome shotgun (WGS) entry which is preliminary data.</text>
</comment>
<evidence type="ECO:0000256" key="1">
    <source>
        <dbReference type="ARBA" id="ARBA00004826"/>
    </source>
</evidence>
<evidence type="ECO:0000256" key="7">
    <source>
        <dbReference type="ARBA" id="ARBA00023211"/>
    </source>
</evidence>
<dbReference type="GO" id="GO:0004452">
    <property type="term" value="F:isopentenyl-diphosphate delta-isomerase activity"/>
    <property type="evidence" value="ECO:0007669"/>
    <property type="project" value="UniProtKB-UniRule"/>
</dbReference>
<evidence type="ECO:0000313" key="14">
    <source>
        <dbReference type="Proteomes" id="UP000240971"/>
    </source>
</evidence>
<evidence type="ECO:0000259" key="12">
    <source>
        <dbReference type="PROSITE" id="PS51462"/>
    </source>
</evidence>
<organism evidence="13 14">
    <name type="scientific">Chitinophaga niastensis</name>
    <dbReference type="NCBI Taxonomy" id="536980"/>
    <lineage>
        <taxon>Bacteria</taxon>
        <taxon>Pseudomonadati</taxon>
        <taxon>Bacteroidota</taxon>
        <taxon>Chitinophagia</taxon>
        <taxon>Chitinophagales</taxon>
        <taxon>Chitinophagaceae</taxon>
        <taxon>Chitinophaga</taxon>
    </lineage>
</organism>
<dbReference type="AlphaFoldDB" id="A0A2P8HFA1"/>
<keyword evidence="8" id="KW-0414">Isoprene biosynthesis</keyword>
<dbReference type="InterPro" id="IPR056375">
    <property type="entry name" value="Idi_bact"/>
</dbReference>
<evidence type="ECO:0000256" key="8">
    <source>
        <dbReference type="ARBA" id="ARBA00023229"/>
    </source>
</evidence>
<evidence type="ECO:0000256" key="2">
    <source>
        <dbReference type="ARBA" id="ARBA00007579"/>
    </source>
</evidence>
<evidence type="ECO:0000256" key="4">
    <source>
        <dbReference type="ARBA" id="ARBA00022490"/>
    </source>
</evidence>
<dbReference type="EMBL" id="PYAW01000005">
    <property type="protein sequence ID" value="PSL44912.1"/>
    <property type="molecule type" value="Genomic_DNA"/>
</dbReference>
<keyword evidence="14" id="KW-1185">Reference proteome</keyword>
<dbReference type="GO" id="GO:0046872">
    <property type="term" value="F:metal ion binding"/>
    <property type="evidence" value="ECO:0007669"/>
    <property type="project" value="UniProtKB-KW"/>
</dbReference>
<keyword evidence="5" id="KW-0479">Metal-binding</keyword>
<dbReference type="UniPathway" id="UPA00059">
    <property type="reaction ID" value="UER00104"/>
</dbReference>
<dbReference type="PANTHER" id="PTHR10885:SF0">
    <property type="entry name" value="ISOPENTENYL-DIPHOSPHATE DELTA-ISOMERASE"/>
    <property type="match status" value="1"/>
</dbReference>
<evidence type="ECO:0000256" key="11">
    <source>
        <dbReference type="PIRSR" id="PIRSR018427-1"/>
    </source>
</evidence>
<dbReference type="GO" id="GO:0005737">
    <property type="term" value="C:cytoplasm"/>
    <property type="evidence" value="ECO:0007669"/>
    <property type="project" value="TreeGrafter"/>
</dbReference>
<dbReference type="InterPro" id="IPR011876">
    <property type="entry name" value="IsopentenylPP_isomerase_typ1"/>
</dbReference>
<reference evidence="13 14" key="1">
    <citation type="submission" date="2018-03" db="EMBL/GenBank/DDBJ databases">
        <title>Genomic Encyclopedia of Archaeal and Bacterial Type Strains, Phase II (KMG-II): from individual species to whole genera.</title>
        <authorList>
            <person name="Goeker M."/>
        </authorList>
    </citation>
    <scope>NUCLEOTIDE SEQUENCE [LARGE SCALE GENOMIC DNA]</scope>
    <source>
        <strain evidence="13 14">DSM 24859</strain>
    </source>
</reference>
<dbReference type="InterPro" id="IPR015797">
    <property type="entry name" value="NUDIX_hydrolase-like_dom_sf"/>
</dbReference>
<feature type="active site" evidence="11">
    <location>
        <position position="66"/>
    </location>
</feature>
<dbReference type="PANTHER" id="PTHR10885">
    <property type="entry name" value="ISOPENTENYL-DIPHOSPHATE DELTA-ISOMERASE"/>
    <property type="match status" value="1"/>
</dbReference>
<dbReference type="PROSITE" id="PS51462">
    <property type="entry name" value="NUDIX"/>
    <property type="match status" value="1"/>
</dbReference>
<dbReference type="GO" id="GO:0009240">
    <property type="term" value="P:isopentenyl diphosphate biosynthetic process"/>
    <property type="evidence" value="ECO:0007669"/>
    <property type="project" value="TreeGrafter"/>
</dbReference>
<comment type="similarity">
    <text evidence="2">Belongs to the IPP isomerase type 1 family.</text>
</comment>
<dbReference type="Proteomes" id="UP000240971">
    <property type="component" value="Unassembled WGS sequence"/>
</dbReference>
<dbReference type="NCBIfam" id="TIGR02150">
    <property type="entry name" value="IPP_isom_1"/>
    <property type="match status" value="1"/>
</dbReference>
<comment type="pathway">
    <text evidence="1">Isoprenoid biosynthesis; dimethylallyl diphosphate biosynthesis; dimethylallyl diphosphate from isopentenyl diphosphate: step 1/1.</text>
</comment>
<name>A0A2P8HFA1_CHINA</name>
<dbReference type="CDD" id="cd02885">
    <property type="entry name" value="NUDIX_IPP_Isomerase"/>
    <property type="match status" value="1"/>
</dbReference>
<protein>
    <recommendedName>
        <fullName evidence="3 10">Isopentenyl-diphosphate delta-isomerase</fullName>
        <ecNumber evidence="3 10">5.3.3.2</ecNumber>
    </recommendedName>
</protein>
<dbReference type="Pfam" id="PF00293">
    <property type="entry name" value="NUDIX"/>
    <property type="match status" value="1"/>
</dbReference>
<gene>
    <name evidence="13" type="ORF">CLV51_105285</name>
</gene>
<feature type="domain" description="Nudix hydrolase" evidence="12">
    <location>
        <begin position="29"/>
        <end position="161"/>
    </location>
</feature>
<evidence type="ECO:0000256" key="5">
    <source>
        <dbReference type="ARBA" id="ARBA00022723"/>
    </source>
</evidence>
<dbReference type="HAMAP" id="MF_00202">
    <property type="entry name" value="Idi"/>
    <property type="match status" value="1"/>
</dbReference>